<feature type="region of interest" description="Disordered" evidence="1">
    <location>
        <begin position="1"/>
        <end position="52"/>
    </location>
</feature>
<dbReference type="Proteomes" id="UP000054988">
    <property type="component" value="Unassembled WGS sequence"/>
</dbReference>
<organism evidence="2 3">
    <name type="scientific">Moniliophthora roreri</name>
    <name type="common">Frosty pod rot fungus</name>
    <name type="synonym">Monilia roreri</name>
    <dbReference type="NCBI Taxonomy" id="221103"/>
    <lineage>
        <taxon>Eukaryota</taxon>
        <taxon>Fungi</taxon>
        <taxon>Dikarya</taxon>
        <taxon>Basidiomycota</taxon>
        <taxon>Agaricomycotina</taxon>
        <taxon>Agaricomycetes</taxon>
        <taxon>Agaricomycetidae</taxon>
        <taxon>Agaricales</taxon>
        <taxon>Marasmiineae</taxon>
        <taxon>Marasmiaceae</taxon>
        <taxon>Moniliophthora</taxon>
    </lineage>
</organism>
<dbReference type="AlphaFoldDB" id="A0A0W0G6P6"/>
<protein>
    <submittedName>
        <fullName evidence="2">Uncharacterized protein</fullName>
    </submittedName>
</protein>
<gene>
    <name evidence="2" type="ORF">WG66_3158</name>
</gene>
<dbReference type="EMBL" id="LATX01000961">
    <property type="protein sequence ID" value="KTB44263.1"/>
    <property type="molecule type" value="Genomic_DNA"/>
</dbReference>
<comment type="caution">
    <text evidence="2">The sequence shown here is derived from an EMBL/GenBank/DDBJ whole genome shotgun (WGS) entry which is preliminary data.</text>
</comment>
<reference evidence="2 3" key="1">
    <citation type="submission" date="2015-12" db="EMBL/GenBank/DDBJ databases">
        <title>Draft genome sequence of Moniliophthora roreri, the causal agent of frosty pod rot of cacao.</title>
        <authorList>
            <person name="Aime M.C."/>
            <person name="Diaz-Valderrama J.R."/>
            <person name="Kijpornyongpan T."/>
            <person name="Phillips-Mora W."/>
        </authorList>
    </citation>
    <scope>NUCLEOTIDE SEQUENCE [LARGE SCALE GENOMIC DNA]</scope>
    <source>
        <strain evidence="2 3">MCA 2952</strain>
    </source>
</reference>
<accession>A0A0W0G6P6</accession>
<evidence type="ECO:0000256" key="1">
    <source>
        <dbReference type="SAM" id="MobiDB-lite"/>
    </source>
</evidence>
<evidence type="ECO:0000313" key="3">
    <source>
        <dbReference type="Proteomes" id="UP000054988"/>
    </source>
</evidence>
<evidence type="ECO:0000313" key="2">
    <source>
        <dbReference type="EMBL" id="KTB44263.1"/>
    </source>
</evidence>
<proteinExistence type="predicted"/>
<feature type="compositionally biased region" description="Polar residues" evidence="1">
    <location>
        <begin position="1"/>
        <end position="12"/>
    </location>
</feature>
<sequence>MSRSLSLNSGVKSDSELSEKSLIQTISPGGPTPKYASWPAAHSASEKMKLEA</sequence>
<name>A0A0W0G6P6_MONRR</name>